<dbReference type="EMBL" id="CAJFDH010000001">
    <property type="protein sequence ID" value="CAD5207224.1"/>
    <property type="molecule type" value="Genomic_DNA"/>
</dbReference>
<keyword evidence="1" id="KW-0175">Coiled coil</keyword>
<accession>A0A811JVR6</accession>
<proteinExistence type="predicted"/>
<name>A0A811JVR6_9BILA</name>
<evidence type="ECO:0000313" key="4">
    <source>
        <dbReference type="Proteomes" id="UP000614601"/>
    </source>
</evidence>
<comment type="caution">
    <text evidence="3">The sequence shown here is derived from an EMBL/GenBank/DDBJ whole genome shotgun (WGS) entry which is preliminary data.</text>
</comment>
<dbReference type="EMBL" id="CAJFCW020000001">
    <property type="protein sequence ID" value="CAG9084835.1"/>
    <property type="molecule type" value="Genomic_DNA"/>
</dbReference>
<sequence>MDETSFCSGLSTGRTYDSMPANAQNRIQHLESELYNTQAQLTQLLGMKDKSSADQIRDLSLKLTHKNNEVESLRKKVEEREEQIRRIKRANDTDIKQLRQDVLRLRDENAELKQEKQEWEAAKRDDESKLYQQMLNQTSSSSKGPAQVFSTFNKSKADSSKVVVSARQQSEKPAYWSENPDFFRNQCLDMDSNCGDSLASESRVHISVDAELSMNANGFRDILNLTNSAQANVKNYKNVLKTWKGNMEVLFEQVKATANFLGDIANKMGRNATEKEQIKEVLTKINGMTFNLNLSVDQTKELMEGANGVEESLNELSHIIDDSLRRSMSIIEAQVDKDEHNEVELNQKIVEAQNEVAKYKEEAKDLRKQLEKASKNIETLESDARRREEFNNDEIRQREEEYKRNVEVLETSLIRNRKQVETDENQLIELSEIRQQLEEAQNALHSERKDHVDLKIQHEKLEKELEAAMAELDEFVTECKRAQSEAKAQEQVVEELNEKIQKFKQGEARFRQVAMELEQVKQGVEVFSQELQQCNEALQEAEREKRKLEARQEMASELANRVEALKKDLANAEGDKRQYSEWILKIAEKIPKAAEISLEHDQIPVIVGKIKGYIEAMIRDKADLEDLYGVLEQGNRQLRQNIEKGAAKQGIELEISPVRTSAMKIDSAEEFHKYFDSLVIMAKRLVKKLRENNGDKAQVTEDARQLRLALMNGDEFFKKNKENLKVRLHGMGPDIKQHLGHIHEVLTNIRNSTRK</sequence>
<gene>
    <name evidence="3" type="ORF">BOKJ2_LOCUS1908</name>
</gene>
<feature type="region of interest" description="Disordered" evidence="2">
    <location>
        <begin position="1"/>
        <end position="20"/>
    </location>
</feature>
<protein>
    <submittedName>
        <fullName evidence="3">Uncharacterized protein</fullName>
    </submittedName>
</protein>
<evidence type="ECO:0000256" key="2">
    <source>
        <dbReference type="SAM" id="MobiDB-lite"/>
    </source>
</evidence>
<dbReference type="AlphaFoldDB" id="A0A811JVR6"/>
<organism evidence="3 4">
    <name type="scientific">Bursaphelenchus okinawaensis</name>
    <dbReference type="NCBI Taxonomy" id="465554"/>
    <lineage>
        <taxon>Eukaryota</taxon>
        <taxon>Metazoa</taxon>
        <taxon>Ecdysozoa</taxon>
        <taxon>Nematoda</taxon>
        <taxon>Chromadorea</taxon>
        <taxon>Rhabditida</taxon>
        <taxon>Tylenchina</taxon>
        <taxon>Tylenchomorpha</taxon>
        <taxon>Aphelenchoidea</taxon>
        <taxon>Aphelenchoididae</taxon>
        <taxon>Bursaphelenchus</taxon>
    </lineage>
</organism>
<reference evidence="3" key="1">
    <citation type="submission" date="2020-09" db="EMBL/GenBank/DDBJ databases">
        <authorList>
            <person name="Kikuchi T."/>
        </authorList>
    </citation>
    <scope>NUCLEOTIDE SEQUENCE</scope>
    <source>
        <strain evidence="3">SH1</strain>
    </source>
</reference>
<dbReference type="Proteomes" id="UP000614601">
    <property type="component" value="Unassembled WGS sequence"/>
</dbReference>
<dbReference type="Proteomes" id="UP000783686">
    <property type="component" value="Unassembled WGS sequence"/>
</dbReference>
<evidence type="ECO:0000256" key="1">
    <source>
        <dbReference type="SAM" id="Coils"/>
    </source>
</evidence>
<dbReference type="OrthoDB" id="10468060at2759"/>
<evidence type="ECO:0000313" key="3">
    <source>
        <dbReference type="EMBL" id="CAD5207224.1"/>
    </source>
</evidence>
<keyword evidence="4" id="KW-1185">Reference proteome</keyword>
<dbReference type="Gene3D" id="1.10.287.1490">
    <property type="match status" value="1"/>
</dbReference>
<feature type="coiled-coil region" evidence="1">
    <location>
        <begin position="56"/>
        <end position="129"/>
    </location>
</feature>
<feature type="coiled-coil region" evidence="1">
    <location>
        <begin position="335"/>
        <end position="575"/>
    </location>
</feature>